<comment type="caution">
    <text evidence="1">The sequence shown here is derived from an EMBL/GenBank/DDBJ whole genome shotgun (WGS) entry which is preliminary data.</text>
</comment>
<evidence type="ECO:0000313" key="1">
    <source>
        <dbReference type="EMBL" id="RYR13380.1"/>
    </source>
</evidence>
<proteinExistence type="predicted"/>
<protein>
    <submittedName>
        <fullName evidence="1">Uncharacterized protein</fullName>
    </submittedName>
</protein>
<name>A0A444ZGR2_ARAHY</name>
<keyword evidence="2" id="KW-1185">Reference proteome</keyword>
<accession>A0A444ZGR2</accession>
<dbReference type="Proteomes" id="UP000289738">
    <property type="component" value="Chromosome B04"/>
</dbReference>
<sequence length="43" mass="4633">MVGCYFVSMVRSRCCESRGPRRTQVADFGAVSTLSKAATSFIG</sequence>
<dbReference type="EMBL" id="SDMP01000014">
    <property type="protein sequence ID" value="RYR13380.1"/>
    <property type="molecule type" value="Genomic_DNA"/>
</dbReference>
<evidence type="ECO:0000313" key="2">
    <source>
        <dbReference type="Proteomes" id="UP000289738"/>
    </source>
</evidence>
<organism evidence="1 2">
    <name type="scientific">Arachis hypogaea</name>
    <name type="common">Peanut</name>
    <dbReference type="NCBI Taxonomy" id="3818"/>
    <lineage>
        <taxon>Eukaryota</taxon>
        <taxon>Viridiplantae</taxon>
        <taxon>Streptophyta</taxon>
        <taxon>Embryophyta</taxon>
        <taxon>Tracheophyta</taxon>
        <taxon>Spermatophyta</taxon>
        <taxon>Magnoliopsida</taxon>
        <taxon>eudicotyledons</taxon>
        <taxon>Gunneridae</taxon>
        <taxon>Pentapetalae</taxon>
        <taxon>rosids</taxon>
        <taxon>fabids</taxon>
        <taxon>Fabales</taxon>
        <taxon>Fabaceae</taxon>
        <taxon>Papilionoideae</taxon>
        <taxon>50 kb inversion clade</taxon>
        <taxon>dalbergioids sensu lato</taxon>
        <taxon>Dalbergieae</taxon>
        <taxon>Pterocarpus clade</taxon>
        <taxon>Arachis</taxon>
    </lineage>
</organism>
<dbReference type="AlphaFoldDB" id="A0A444ZGR2"/>
<reference evidence="1 2" key="1">
    <citation type="submission" date="2019-01" db="EMBL/GenBank/DDBJ databases">
        <title>Sequencing of cultivated peanut Arachis hypogaea provides insights into genome evolution and oil improvement.</title>
        <authorList>
            <person name="Chen X."/>
        </authorList>
    </citation>
    <scope>NUCLEOTIDE SEQUENCE [LARGE SCALE GENOMIC DNA]</scope>
    <source>
        <strain evidence="2">cv. Fuhuasheng</strain>
        <tissue evidence="1">Leaves</tissue>
    </source>
</reference>
<gene>
    <name evidence="1" type="ORF">Ahy_B04g070406</name>
</gene>